<evidence type="ECO:0000313" key="2">
    <source>
        <dbReference type="EMBL" id="OEG20142.1"/>
    </source>
</evidence>
<dbReference type="STRING" id="1131292.BCR24_09475"/>
<keyword evidence="2" id="KW-0808">Transferase</keyword>
<dbReference type="PANTHER" id="PTHR18964">
    <property type="entry name" value="ROK (REPRESSOR, ORF, KINASE) FAMILY"/>
    <property type="match status" value="1"/>
</dbReference>
<keyword evidence="2" id="KW-0418">Kinase</keyword>
<dbReference type="InterPro" id="IPR043129">
    <property type="entry name" value="ATPase_NBD"/>
</dbReference>
<dbReference type="Gene3D" id="3.30.420.40">
    <property type="match status" value="2"/>
</dbReference>
<sequence>MYVGFDIGGTTIKYGILDEYGTILEQGSIGTEYEPEAFYKSLLKIIEAAQAKYQIKGIGISAPGIVQKDGYMLTAGAIRPLYGENFKQKLALFTSLPVTVENDANAVAIAEKWIGNATDMENYLCLVLGTGVGGGIVINGKVYRGSHGMAGEFGWMMIDKLPETGNLEDVSINKRTAIVGGLVRLYNDAQLEQSPEEFVPVSDAREIFTLAENGDTLAIAITKQFYVDLSVGLVNLISCFDPEAILIGGAVSANQFFHQELQKTLEEVEKRHASINYLRGKTIAPVLPTKLKNNAGLIGAVYQVHQVVSK</sequence>
<dbReference type="RefSeq" id="WP_069641460.1">
    <property type="nucleotide sequence ID" value="NZ_JAFBEZ010000008.1"/>
</dbReference>
<dbReference type="AlphaFoldDB" id="A0A1E5H5I8"/>
<dbReference type="SUPFAM" id="SSF53067">
    <property type="entry name" value="Actin-like ATPase domain"/>
    <property type="match status" value="1"/>
</dbReference>
<dbReference type="GO" id="GO:0016301">
    <property type="term" value="F:kinase activity"/>
    <property type="evidence" value="ECO:0007669"/>
    <property type="project" value="UniProtKB-KW"/>
</dbReference>
<dbReference type="Pfam" id="PF00480">
    <property type="entry name" value="ROK"/>
    <property type="match status" value="1"/>
</dbReference>
<comment type="caution">
    <text evidence="2">The sequence shown here is derived from an EMBL/GenBank/DDBJ whole genome shotgun (WGS) entry which is preliminary data.</text>
</comment>
<dbReference type="OrthoDB" id="9795247at2"/>
<organism evidence="2 3">
    <name type="scientific">Enterococcus ureilyticus</name>
    <dbReference type="NCBI Taxonomy" id="1131292"/>
    <lineage>
        <taxon>Bacteria</taxon>
        <taxon>Bacillati</taxon>
        <taxon>Bacillota</taxon>
        <taxon>Bacilli</taxon>
        <taxon>Lactobacillales</taxon>
        <taxon>Enterococcaceae</taxon>
        <taxon>Enterococcus</taxon>
    </lineage>
</organism>
<dbReference type="InterPro" id="IPR000600">
    <property type="entry name" value="ROK"/>
</dbReference>
<protein>
    <submittedName>
        <fullName evidence="2">Sugar kinase</fullName>
    </submittedName>
</protein>
<accession>A0A1E5H5I8</accession>
<dbReference type="EMBL" id="MIKC01000042">
    <property type="protein sequence ID" value="OEG20142.1"/>
    <property type="molecule type" value="Genomic_DNA"/>
</dbReference>
<comment type="similarity">
    <text evidence="1">Belongs to the ROK (NagC/XylR) family.</text>
</comment>
<evidence type="ECO:0000313" key="3">
    <source>
        <dbReference type="Proteomes" id="UP000094469"/>
    </source>
</evidence>
<evidence type="ECO:0000256" key="1">
    <source>
        <dbReference type="ARBA" id="ARBA00006479"/>
    </source>
</evidence>
<dbReference type="PANTHER" id="PTHR18964:SF165">
    <property type="entry name" value="BETA-GLUCOSIDE KINASE"/>
    <property type="match status" value="1"/>
</dbReference>
<dbReference type="Proteomes" id="UP000094469">
    <property type="component" value="Unassembled WGS sequence"/>
</dbReference>
<reference evidence="3" key="1">
    <citation type="submission" date="2016-09" db="EMBL/GenBank/DDBJ databases">
        <authorList>
            <person name="Gulvik C.A."/>
        </authorList>
    </citation>
    <scope>NUCLEOTIDE SEQUENCE [LARGE SCALE GENOMIC DNA]</scope>
    <source>
        <strain evidence="3">LMG 26676</strain>
    </source>
</reference>
<name>A0A1E5H5I8_9ENTE</name>
<keyword evidence="3" id="KW-1185">Reference proteome</keyword>
<gene>
    <name evidence="2" type="ORF">BCR24_09475</name>
</gene>
<proteinExistence type="inferred from homology"/>